<sequence>MLYGSFCKLLSTECNKVKNECVNNFFTSNADKEIKLILLCGNHDAGMISNAATINEYKRNFGDDYYAYLTGGVMFVVINTSYLYYEKNEMEAKQYLWLKSVLNNESRNDMKHIVIFQHVPWFVREFNEPTSVENINAKYRADYLNLLYKNGVKYIFAGHVHGNFETKFKDMNLITTTSLNCDGYNHPHGFRLVKVYENHISHRFFALNETVEIQF</sequence>
<evidence type="ECO:0000313" key="4">
    <source>
        <dbReference type="EMBL" id="RWS08912.1"/>
    </source>
</evidence>
<name>A0A3S3QHN8_9ACAR</name>
<evidence type="ECO:0000256" key="1">
    <source>
        <dbReference type="SAM" id="Phobius"/>
    </source>
</evidence>
<dbReference type="STRING" id="1965070.A0A3S3QHN8"/>
<gene>
    <name evidence="4" type="ORF">B4U79_17738</name>
    <name evidence="3" type="ORF">B4U79_17754</name>
</gene>
<evidence type="ECO:0000259" key="2">
    <source>
        <dbReference type="Pfam" id="PF00149"/>
    </source>
</evidence>
<dbReference type="PANTHER" id="PTHR43143:SF1">
    <property type="entry name" value="SERINE_THREONINE-PROTEIN PHOSPHATASE CPPED1"/>
    <property type="match status" value="1"/>
</dbReference>
<dbReference type="EMBL" id="NCKU01002869">
    <property type="protein sequence ID" value="RWS08648.1"/>
    <property type="molecule type" value="Genomic_DNA"/>
</dbReference>
<dbReference type="GO" id="GO:0016787">
    <property type="term" value="F:hydrolase activity"/>
    <property type="evidence" value="ECO:0007669"/>
    <property type="project" value="InterPro"/>
</dbReference>
<dbReference type="InterPro" id="IPR051918">
    <property type="entry name" value="STPP_CPPED1"/>
</dbReference>
<keyword evidence="1" id="KW-1133">Transmembrane helix</keyword>
<accession>A0A3S3QHN8</accession>
<reference evidence="4 5" key="1">
    <citation type="journal article" date="2018" name="Gigascience">
        <title>Genomes of trombidid mites reveal novel predicted allergens and laterally-transferred genes associated with secondary metabolism.</title>
        <authorList>
            <person name="Dong X."/>
            <person name="Chaisiri K."/>
            <person name="Xia D."/>
            <person name="Armstrong S.D."/>
            <person name="Fang Y."/>
            <person name="Donnelly M.J."/>
            <person name="Kadowaki T."/>
            <person name="McGarry J.W."/>
            <person name="Darby A.C."/>
            <person name="Makepeace B.L."/>
        </authorList>
    </citation>
    <scope>NUCLEOTIDE SEQUENCE [LARGE SCALE GENOMIC DNA]</scope>
    <source>
        <strain evidence="4">UoL-WK</strain>
    </source>
</reference>
<evidence type="ECO:0000313" key="5">
    <source>
        <dbReference type="Proteomes" id="UP000285301"/>
    </source>
</evidence>
<dbReference type="EMBL" id="NCKU01002730">
    <property type="protein sequence ID" value="RWS08912.1"/>
    <property type="molecule type" value="Genomic_DNA"/>
</dbReference>
<organism evidence="4 5">
    <name type="scientific">Dinothrombium tinctorium</name>
    <dbReference type="NCBI Taxonomy" id="1965070"/>
    <lineage>
        <taxon>Eukaryota</taxon>
        <taxon>Metazoa</taxon>
        <taxon>Ecdysozoa</taxon>
        <taxon>Arthropoda</taxon>
        <taxon>Chelicerata</taxon>
        <taxon>Arachnida</taxon>
        <taxon>Acari</taxon>
        <taxon>Acariformes</taxon>
        <taxon>Trombidiformes</taxon>
        <taxon>Prostigmata</taxon>
        <taxon>Anystina</taxon>
        <taxon>Parasitengona</taxon>
        <taxon>Trombidioidea</taxon>
        <taxon>Trombidiidae</taxon>
        <taxon>Dinothrombium</taxon>
    </lineage>
</organism>
<keyword evidence="5" id="KW-1185">Reference proteome</keyword>
<dbReference type="Proteomes" id="UP000285301">
    <property type="component" value="Unassembled WGS sequence"/>
</dbReference>
<dbReference type="OrthoDB" id="45007at2759"/>
<feature type="domain" description="Calcineurin-like phosphoesterase" evidence="2">
    <location>
        <begin position="22"/>
        <end position="162"/>
    </location>
</feature>
<keyword evidence="1" id="KW-0812">Transmembrane</keyword>
<keyword evidence="1" id="KW-0472">Membrane</keyword>
<evidence type="ECO:0000313" key="3">
    <source>
        <dbReference type="EMBL" id="RWS08648.1"/>
    </source>
</evidence>
<proteinExistence type="predicted"/>
<dbReference type="SUPFAM" id="SSF56300">
    <property type="entry name" value="Metallo-dependent phosphatases"/>
    <property type="match status" value="1"/>
</dbReference>
<comment type="caution">
    <text evidence="4">The sequence shown here is derived from an EMBL/GenBank/DDBJ whole genome shotgun (WGS) entry which is preliminary data.</text>
</comment>
<dbReference type="AlphaFoldDB" id="A0A3S3QHN8"/>
<reference evidence="4" key="2">
    <citation type="submission" date="2018-11" db="EMBL/GenBank/DDBJ databases">
        <title>Trombidioid mite genomics.</title>
        <authorList>
            <person name="Dong X."/>
        </authorList>
    </citation>
    <scope>NUCLEOTIDE SEQUENCE</scope>
    <source>
        <strain evidence="4">UoL-WK</strain>
    </source>
</reference>
<protein>
    <submittedName>
        <fullName evidence="4">Serine/threonine-protein phosphatase CPPED1-like protein</fullName>
    </submittedName>
</protein>
<dbReference type="Pfam" id="PF00149">
    <property type="entry name" value="Metallophos"/>
    <property type="match status" value="1"/>
</dbReference>
<dbReference type="InterPro" id="IPR029052">
    <property type="entry name" value="Metallo-depent_PP-like"/>
</dbReference>
<feature type="transmembrane region" description="Helical" evidence="1">
    <location>
        <begin position="65"/>
        <end position="85"/>
    </location>
</feature>
<dbReference type="PANTHER" id="PTHR43143">
    <property type="entry name" value="METALLOPHOSPHOESTERASE, CALCINEURIN SUPERFAMILY"/>
    <property type="match status" value="1"/>
</dbReference>
<dbReference type="Gene3D" id="3.60.21.10">
    <property type="match status" value="1"/>
</dbReference>
<dbReference type="InterPro" id="IPR004843">
    <property type="entry name" value="Calcineurin-like_PHP"/>
</dbReference>